<accession>A0ACB6SAN7</accession>
<dbReference type="Proteomes" id="UP000799754">
    <property type="component" value="Unassembled WGS sequence"/>
</dbReference>
<proteinExistence type="predicted"/>
<dbReference type="EMBL" id="MU006706">
    <property type="protein sequence ID" value="KAF2630655.1"/>
    <property type="molecule type" value="Genomic_DNA"/>
</dbReference>
<protein>
    <submittedName>
        <fullName evidence="1">Uncharacterized protein</fullName>
    </submittedName>
</protein>
<reference evidence="1" key="1">
    <citation type="journal article" date="2020" name="Stud. Mycol.">
        <title>101 Dothideomycetes genomes: a test case for predicting lifestyles and emergence of pathogens.</title>
        <authorList>
            <person name="Haridas S."/>
            <person name="Albert R."/>
            <person name="Binder M."/>
            <person name="Bloem J."/>
            <person name="Labutti K."/>
            <person name="Salamov A."/>
            <person name="Andreopoulos B."/>
            <person name="Baker S."/>
            <person name="Barry K."/>
            <person name="Bills G."/>
            <person name="Bluhm B."/>
            <person name="Cannon C."/>
            <person name="Castanera R."/>
            <person name="Culley D."/>
            <person name="Daum C."/>
            <person name="Ezra D."/>
            <person name="Gonzalez J."/>
            <person name="Henrissat B."/>
            <person name="Kuo A."/>
            <person name="Liang C."/>
            <person name="Lipzen A."/>
            <person name="Lutzoni F."/>
            <person name="Magnuson J."/>
            <person name="Mondo S."/>
            <person name="Nolan M."/>
            <person name="Ohm R."/>
            <person name="Pangilinan J."/>
            <person name="Park H.-J."/>
            <person name="Ramirez L."/>
            <person name="Alfaro M."/>
            <person name="Sun H."/>
            <person name="Tritt A."/>
            <person name="Yoshinaga Y."/>
            <person name="Zwiers L.-H."/>
            <person name="Turgeon B."/>
            <person name="Goodwin S."/>
            <person name="Spatafora J."/>
            <person name="Crous P."/>
            <person name="Grigoriev I."/>
        </authorList>
    </citation>
    <scope>NUCLEOTIDE SEQUENCE</scope>
    <source>
        <strain evidence="1">CBS 525.71</strain>
    </source>
</reference>
<evidence type="ECO:0000313" key="1">
    <source>
        <dbReference type="EMBL" id="KAF2630655.1"/>
    </source>
</evidence>
<keyword evidence="2" id="KW-1185">Reference proteome</keyword>
<comment type="caution">
    <text evidence="1">The sequence shown here is derived from an EMBL/GenBank/DDBJ whole genome shotgun (WGS) entry which is preliminary data.</text>
</comment>
<evidence type="ECO:0000313" key="2">
    <source>
        <dbReference type="Proteomes" id="UP000799754"/>
    </source>
</evidence>
<gene>
    <name evidence="1" type="ORF">BU25DRAFT_419009</name>
</gene>
<sequence>MSEIFSRIGLGLSFFGSAVRWRWFRDTVLQLPVVGLWFLSKVKNGSGMGWLMSEADRQVEEGRKYLCSNTFEVFGCLEARFSDGSPPTASQKRAHVTLLIQAGADTTDTAMGCTLRFLVTNPSALAKARKEIARVDKANLLSTPDQSEETRQHLPYYVACIKEGLRL</sequence>
<name>A0ACB6SAN7_9PLEO</name>
<organism evidence="1 2">
    <name type="scientific">Macroventuria anomochaeta</name>
    <dbReference type="NCBI Taxonomy" id="301207"/>
    <lineage>
        <taxon>Eukaryota</taxon>
        <taxon>Fungi</taxon>
        <taxon>Dikarya</taxon>
        <taxon>Ascomycota</taxon>
        <taxon>Pezizomycotina</taxon>
        <taxon>Dothideomycetes</taxon>
        <taxon>Pleosporomycetidae</taxon>
        <taxon>Pleosporales</taxon>
        <taxon>Pleosporineae</taxon>
        <taxon>Didymellaceae</taxon>
        <taxon>Macroventuria</taxon>
    </lineage>
</organism>